<protein>
    <submittedName>
        <fullName evidence="1">Uncharacterized protein</fullName>
    </submittedName>
</protein>
<dbReference type="OrthoDB" id="5273847at2759"/>
<organism evidence="1 2">
    <name type="scientific">Dactylonectria estremocensis</name>
    <dbReference type="NCBI Taxonomy" id="1079267"/>
    <lineage>
        <taxon>Eukaryota</taxon>
        <taxon>Fungi</taxon>
        <taxon>Dikarya</taxon>
        <taxon>Ascomycota</taxon>
        <taxon>Pezizomycotina</taxon>
        <taxon>Sordariomycetes</taxon>
        <taxon>Hypocreomycetidae</taxon>
        <taxon>Hypocreales</taxon>
        <taxon>Nectriaceae</taxon>
        <taxon>Dactylonectria</taxon>
    </lineage>
</organism>
<sequence>MDQWDLSRRVTSMIGWAAVLTKRSAVVYMKNDDLDSIRLSGASTYTNTSSWPCFTEDPNMRHDDLDPEKDATVELPCLNIHSLECIITDRPPWSYEGPYFGFASHSACWNLLTALFQLNASDVFYQCHSMRFSGSILDWGHEYGGSVFWSTALGPPLTCGTASCQTFLWKALELTLTMFLLSKTSSVPILISKAVEMASFFAFSSKDVVHLRLSSAVFGCLRQPALF</sequence>
<dbReference type="AlphaFoldDB" id="A0A9P9DZA2"/>
<keyword evidence="2" id="KW-1185">Reference proteome</keyword>
<gene>
    <name evidence="1" type="ORF">B0J13DRAFT_530476</name>
</gene>
<dbReference type="EMBL" id="JAGMUU010000022">
    <property type="protein sequence ID" value="KAH7127784.1"/>
    <property type="molecule type" value="Genomic_DNA"/>
</dbReference>
<name>A0A9P9DZA2_9HYPO</name>
<evidence type="ECO:0000313" key="1">
    <source>
        <dbReference type="EMBL" id="KAH7127784.1"/>
    </source>
</evidence>
<reference evidence="1" key="1">
    <citation type="journal article" date="2021" name="Nat. Commun.">
        <title>Genetic determinants of endophytism in the Arabidopsis root mycobiome.</title>
        <authorList>
            <person name="Mesny F."/>
            <person name="Miyauchi S."/>
            <person name="Thiergart T."/>
            <person name="Pickel B."/>
            <person name="Atanasova L."/>
            <person name="Karlsson M."/>
            <person name="Huettel B."/>
            <person name="Barry K.W."/>
            <person name="Haridas S."/>
            <person name="Chen C."/>
            <person name="Bauer D."/>
            <person name="Andreopoulos W."/>
            <person name="Pangilinan J."/>
            <person name="LaButti K."/>
            <person name="Riley R."/>
            <person name="Lipzen A."/>
            <person name="Clum A."/>
            <person name="Drula E."/>
            <person name="Henrissat B."/>
            <person name="Kohler A."/>
            <person name="Grigoriev I.V."/>
            <person name="Martin F.M."/>
            <person name="Hacquard S."/>
        </authorList>
    </citation>
    <scope>NUCLEOTIDE SEQUENCE</scope>
    <source>
        <strain evidence="1">MPI-CAGE-AT-0021</strain>
    </source>
</reference>
<evidence type="ECO:0000313" key="2">
    <source>
        <dbReference type="Proteomes" id="UP000717696"/>
    </source>
</evidence>
<comment type="caution">
    <text evidence="1">The sequence shown here is derived from an EMBL/GenBank/DDBJ whole genome shotgun (WGS) entry which is preliminary data.</text>
</comment>
<accession>A0A9P9DZA2</accession>
<dbReference type="Proteomes" id="UP000717696">
    <property type="component" value="Unassembled WGS sequence"/>
</dbReference>
<proteinExistence type="predicted"/>